<proteinExistence type="predicted"/>
<dbReference type="EMBL" id="CP043424">
    <property type="protein sequence ID" value="QIW12109.1"/>
    <property type="molecule type" value="Genomic_DNA"/>
</dbReference>
<accession>A0A2Z4XZG2</accession>
<name>A0A2Z4XZG2_9GAMM</name>
<dbReference type="InterPro" id="IPR036388">
    <property type="entry name" value="WH-like_DNA-bd_sf"/>
</dbReference>
<dbReference type="SUPFAM" id="SSF46785">
    <property type="entry name" value="Winged helix' DNA-binding domain"/>
    <property type="match status" value="1"/>
</dbReference>
<evidence type="ECO:0000313" key="5">
    <source>
        <dbReference type="Proteomes" id="UP000681131"/>
    </source>
</evidence>
<dbReference type="EMBL" id="CP021781">
    <property type="protein sequence ID" value="AXA33872.1"/>
    <property type="molecule type" value="Genomic_DNA"/>
</dbReference>
<keyword evidence="5" id="KW-1185">Reference proteome</keyword>
<reference evidence="2 4" key="1">
    <citation type="submission" date="2017-06" db="EMBL/GenBank/DDBJ databases">
        <title>Complete genome of Francisella adeliensis.</title>
        <authorList>
            <person name="Vallesi A."/>
            <person name="Sjodin A."/>
        </authorList>
    </citation>
    <scope>NUCLEOTIDE SEQUENCE [LARGE SCALE GENOMIC DNA]</scope>
    <source>
        <strain evidence="2 4">FDC440</strain>
    </source>
</reference>
<evidence type="ECO:0000313" key="2">
    <source>
        <dbReference type="EMBL" id="AXA33872.1"/>
    </source>
</evidence>
<dbReference type="RefSeq" id="WP_112870046.1">
    <property type="nucleotide sequence ID" value="NZ_CP021781.1"/>
</dbReference>
<dbReference type="KEGG" id="fad:CDH04_05315"/>
<evidence type="ECO:0000259" key="1">
    <source>
        <dbReference type="Pfam" id="PF13601"/>
    </source>
</evidence>
<dbReference type="OrthoDB" id="9800369at2"/>
<evidence type="ECO:0000313" key="4">
    <source>
        <dbReference type="Proteomes" id="UP000251120"/>
    </source>
</evidence>
<dbReference type="AlphaFoldDB" id="A0A2Z4XZG2"/>
<dbReference type="Proteomes" id="UP000681131">
    <property type="component" value="Chromosome"/>
</dbReference>
<dbReference type="PANTHER" id="PTHR37318:SF1">
    <property type="entry name" value="BSL7504 PROTEIN"/>
    <property type="match status" value="1"/>
</dbReference>
<dbReference type="InterPro" id="IPR036390">
    <property type="entry name" value="WH_DNA-bd_sf"/>
</dbReference>
<organism evidence="2 4">
    <name type="scientific">Francisella adeliensis</name>
    <dbReference type="NCBI Taxonomy" id="2007306"/>
    <lineage>
        <taxon>Bacteria</taxon>
        <taxon>Pseudomonadati</taxon>
        <taxon>Pseudomonadota</taxon>
        <taxon>Gammaproteobacteria</taxon>
        <taxon>Thiotrichales</taxon>
        <taxon>Francisellaceae</taxon>
        <taxon>Francisella</taxon>
    </lineage>
</organism>
<reference evidence="3 5" key="2">
    <citation type="submission" date="2019-08" db="EMBL/GenBank/DDBJ databases">
        <title>Complete genome sequences of Francisella adeliensis (FSC1325 and FSC1326).</title>
        <authorList>
            <person name="Ohrman C."/>
            <person name="Uneklint I."/>
            <person name="Vallesi A."/>
            <person name="Karlsson L."/>
            <person name="Sjodin A."/>
        </authorList>
    </citation>
    <scope>NUCLEOTIDE SEQUENCE [LARGE SCALE GENOMIC DNA]</scope>
    <source>
        <strain evidence="3 5">FSC1325</strain>
    </source>
</reference>
<protein>
    <submittedName>
        <fullName evidence="2 3">Transcriptional regulator</fullName>
    </submittedName>
</protein>
<feature type="domain" description="Winged helix DNA-binding" evidence="1">
    <location>
        <begin position="10"/>
        <end position="89"/>
    </location>
</feature>
<dbReference type="InterPro" id="IPR027395">
    <property type="entry name" value="WH_DNA-bd_dom"/>
</dbReference>
<sequence>MFNDILHQPIRTQIMTYLYSVKKASFKDIKTTLNITDGHMSTHMKVFIKNEYVDSNKSFKTGKPLTTYTLTVKGMRDFLEYIDELDRIVNYIKKV</sequence>
<gene>
    <name evidence="2" type="ORF">CDH04_05315</name>
    <name evidence="3" type="ORF">FZC43_05320</name>
</gene>
<dbReference type="Pfam" id="PF13601">
    <property type="entry name" value="HTH_34"/>
    <property type="match status" value="1"/>
</dbReference>
<evidence type="ECO:0000313" key="3">
    <source>
        <dbReference type="EMBL" id="QIW12109.1"/>
    </source>
</evidence>
<dbReference type="Proteomes" id="UP000251120">
    <property type="component" value="Chromosome"/>
</dbReference>
<dbReference type="PANTHER" id="PTHR37318">
    <property type="entry name" value="BSL7504 PROTEIN"/>
    <property type="match status" value="1"/>
</dbReference>
<dbReference type="Gene3D" id="1.10.10.10">
    <property type="entry name" value="Winged helix-like DNA-binding domain superfamily/Winged helix DNA-binding domain"/>
    <property type="match status" value="1"/>
</dbReference>